<dbReference type="Proteomes" id="UP000094869">
    <property type="component" value="Unassembled WGS sequence"/>
</dbReference>
<dbReference type="SUPFAM" id="SSF64182">
    <property type="entry name" value="DHH phosphoesterases"/>
    <property type="match status" value="1"/>
</dbReference>
<evidence type="ECO:0000313" key="4">
    <source>
        <dbReference type="EMBL" id="ODR56504.1"/>
    </source>
</evidence>
<keyword evidence="3" id="KW-0378">Hydrolase</keyword>
<dbReference type="AlphaFoldDB" id="A0A1E3AG05"/>
<reference evidence="4 6" key="2">
    <citation type="submission" date="2016-08" db="EMBL/GenBank/DDBJ databases">
        <title>Characterization of Isolates of Eisenbergiella tayi Derived from Blood Cultures, Using Whole Genome Sequencing.</title>
        <authorList>
            <person name="Bernier A.-M."/>
            <person name="Burdz T."/>
            <person name="Wiebe D."/>
            <person name="Bernard K."/>
        </authorList>
    </citation>
    <scope>NUCLEOTIDE SEQUENCE [LARGE SCALE GENOMIC DNA]</scope>
    <source>
        <strain evidence="4 6">NML120146</strain>
    </source>
</reference>
<dbReference type="Pfam" id="PF01368">
    <property type="entry name" value="DHH"/>
    <property type="match status" value="1"/>
</dbReference>
<comment type="caution">
    <text evidence="3">The sequence shown here is derived from an EMBL/GenBank/DDBJ whole genome shotgun (WGS) entry which is preliminary data.</text>
</comment>
<dbReference type="EC" id="3.1.-.-" evidence="3"/>
<proteinExistence type="predicted"/>
<dbReference type="GO" id="GO:0003676">
    <property type="term" value="F:nucleic acid binding"/>
    <property type="evidence" value="ECO:0007669"/>
    <property type="project" value="InterPro"/>
</dbReference>
<accession>A0A1E3AG05</accession>
<dbReference type="PATRIC" id="fig|1432052.4.peg.3950"/>
<gene>
    <name evidence="3" type="primary">nrnA_2</name>
    <name evidence="3" type="ORF">BEI61_03555</name>
    <name evidence="4" type="ORF">BEI63_13445</name>
</gene>
<dbReference type="Pfam" id="PF02272">
    <property type="entry name" value="DHHA1"/>
    <property type="match status" value="1"/>
</dbReference>
<reference evidence="3 5" key="1">
    <citation type="submission" date="2016-07" db="EMBL/GenBank/DDBJ databases">
        <title>Characterization of isolates of Eisenbergiella tayi derived from blood cultures, using whole genome sequencing.</title>
        <authorList>
            <person name="Burdz T."/>
            <person name="Wiebe D."/>
            <person name="Huynh C."/>
            <person name="Bernard K."/>
        </authorList>
    </citation>
    <scope>NUCLEOTIDE SEQUENCE [LARGE SCALE GENOMIC DNA]</scope>
    <source>
        <strain evidence="3 5">NML 110608</strain>
    </source>
</reference>
<dbReference type="EMBL" id="MCGH01000002">
    <property type="protein sequence ID" value="ODM07664.1"/>
    <property type="molecule type" value="Genomic_DNA"/>
</dbReference>
<organism evidence="3 5">
    <name type="scientific">Eisenbergiella tayi</name>
    <dbReference type="NCBI Taxonomy" id="1432052"/>
    <lineage>
        <taxon>Bacteria</taxon>
        <taxon>Bacillati</taxon>
        <taxon>Bacillota</taxon>
        <taxon>Clostridia</taxon>
        <taxon>Lachnospirales</taxon>
        <taxon>Lachnospiraceae</taxon>
        <taxon>Eisenbergiella</taxon>
    </lineage>
</organism>
<evidence type="ECO:0000313" key="5">
    <source>
        <dbReference type="Proteomes" id="UP000094067"/>
    </source>
</evidence>
<evidence type="ECO:0000259" key="2">
    <source>
        <dbReference type="Pfam" id="PF02272"/>
    </source>
</evidence>
<evidence type="ECO:0000313" key="3">
    <source>
        <dbReference type="EMBL" id="ODM07664.1"/>
    </source>
</evidence>
<sequence length="319" mass="35605">MKLLEECKQAKRIGISGHIRPDGDCIGSCMGLYLFLKKVRPDADIHIFLEKPADIFSCIRGVEEIDSDYGKQEKFDVFFCLDTASDRLGQAEEYFCTADKKINIDHHVSNSGCGDVNYVIPEASSTSELIYNLIDGEQLDEEIAKALYIGIIHDTGVFQYSNTAPETLRAAAHLISFGFDFSRLIEETFYEKTYLQTQILGRALLESIRFMDGKCVVSVLDKKTMDFYEATSQDLEGIVSQLRSIKGVECAIFMYETGVLEYKVSLRSGGRINVSKIASYFGGGGHVRAAGCTMNGTSHDVINNLSLHIEKQFIEEQDT</sequence>
<dbReference type="InterPro" id="IPR038763">
    <property type="entry name" value="DHH_sf"/>
</dbReference>
<dbReference type="PANTHER" id="PTHR47618">
    <property type="entry name" value="BIFUNCTIONAL OLIGORIBONUCLEASE AND PAP PHOSPHATASE NRNA"/>
    <property type="match status" value="1"/>
</dbReference>
<feature type="domain" description="DDH" evidence="1">
    <location>
        <begin position="12"/>
        <end position="151"/>
    </location>
</feature>
<keyword evidence="6" id="KW-1185">Reference proteome</keyword>
<dbReference type="PANTHER" id="PTHR47618:SF1">
    <property type="entry name" value="BIFUNCTIONAL OLIGORIBONUCLEASE AND PAP PHOSPHATASE NRNA"/>
    <property type="match status" value="1"/>
</dbReference>
<evidence type="ECO:0000313" key="6">
    <source>
        <dbReference type="Proteomes" id="UP000094869"/>
    </source>
</evidence>
<dbReference type="InterPro" id="IPR003156">
    <property type="entry name" value="DHHA1_dom"/>
</dbReference>
<dbReference type="Proteomes" id="UP000094067">
    <property type="component" value="Unassembled WGS sequence"/>
</dbReference>
<dbReference type="EMBL" id="MEHD01000023">
    <property type="protein sequence ID" value="ODR56504.1"/>
    <property type="molecule type" value="Genomic_DNA"/>
</dbReference>
<feature type="domain" description="DHHA1" evidence="2">
    <location>
        <begin position="215"/>
        <end position="299"/>
    </location>
</feature>
<protein>
    <submittedName>
        <fullName evidence="3">Bifunctional oligoribonuclease and PAP phosphatase NrnA</fullName>
        <ecNumber evidence="3">3.1.-.-</ecNumber>
    </submittedName>
    <submittedName>
        <fullName evidence="4">Exopolyphosphatase</fullName>
    </submittedName>
</protein>
<dbReference type="RefSeq" id="WP_069153240.1">
    <property type="nucleotide sequence ID" value="NZ_DAWDRA010000075.1"/>
</dbReference>
<dbReference type="InterPro" id="IPR051319">
    <property type="entry name" value="Oligoribo/pAp-PDE_c-di-AMP_PDE"/>
</dbReference>
<evidence type="ECO:0000259" key="1">
    <source>
        <dbReference type="Pfam" id="PF01368"/>
    </source>
</evidence>
<dbReference type="GO" id="GO:0016787">
    <property type="term" value="F:hydrolase activity"/>
    <property type="evidence" value="ECO:0007669"/>
    <property type="project" value="UniProtKB-KW"/>
</dbReference>
<dbReference type="Gene3D" id="3.10.310.30">
    <property type="match status" value="1"/>
</dbReference>
<dbReference type="Gene3D" id="3.90.1640.10">
    <property type="entry name" value="inorganic pyrophosphatase (n-terminal core)"/>
    <property type="match status" value="1"/>
</dbReference>
<dbReference type="InterPro" id="IPR001667">
    <property type="entry name" value="DDH_dom"/>
</dbReference>
<name>A0A1E3AG05_9FIRM</name>